<evidence type="ECO:0000256" key="5">
    <source>
        <dbReference type="RuleBase" id="RU003856"/>
    </source>
</evidence>
<evidence type="ECO:0000313" key="9">
    <source>
        <dbReference type="Proteomes" id="UP000796880"/>
    </source>
</evidence>
<proteinExistence type="inferred from homology"/>
<evidence type="ECO:0000313" key="8">
    <source>
        <dbReference type="EMBL" id="KAF3437157.1"/>
    </source>
</evidence>
<dbReference type="CDD" id="cd00023">
    <property type="entry name" value="BBI"/>
    <property type="match status" value="1"/>
</dbReference>
<name>A0A8K0GPY7_9ROSA</name>
<organism evidence="8 9">
    <name type="scientific">Rhamnella rubrinervis</name>
    <dbReference type="NCBI Taxonomy" id="2594499"/>
    <lineage>
        <taxon>Eukaryota</taxon>
        <taxon>Viridiplantae</taxon>
        <taxon>Streptophyta</taxon>
        <taxon>Embryophyta</taxon>
        <taxon>Tracheophyta</taxon>
        <taxon>Spermatophyta</taxon>
        <taxon>Magnoliopsida</taxon>
        <taxon>eudicotyledons</taxon>
        <taxon>Gunneridae</taxon>
        <taxon>Pentapetalae</taxon>
        <taxon>rosids</taxon>
        <taxon>fabids</taxon>
        <taxon>Rosales</taxon>
        <taxon>Rhamnaceae</taxon>
        <taxon>rhamnoid group</taxon>
        <taxon>Rhamneae</taxon>
        <taxon>Rhamnella</taxon>
    </lineage>
</organism>
<dbReference type="Proteomes" id="UP000796880">
    <property type="component" value="Unassembled WGS sequence"/>
</dbReference>
<dbReference type="Gene3D" id="2.10.69.10">
    <property type="entry name" value="Cysteine Protease (Bromelain) Inhibitor, subunit H"/>
    <property type="match status" value="2"/>
</dbReference>
<evidence type="ECO:0000256" key="6">
    <source>
        <dbReference type="SAM" id="SignalP"/>
    </source>
</evidence>
<keyword evidence="2 5" id="KW-0646">Protease inhibitor</keyword>
<dbReference type="GO" id="GO:0004867">
    <property type="term" value="F:serine-type endopeptidase inhibitor activity"/>
    <property type="evidence" value="ECO:0007669"/>
    <property type="project" value="UniProtKB-KW"/>
</dbReference>
<feature type="chain" id="PRO_5035450728" description="Bowman-Birk serine protease inhibitors family domain-containing protein" evidence="6">
    <location>
        <begin position="27"/>
        <end position="136"/>
    </location>
</feature>
<accession>A0A8K0GPY7</accession>
<sequence>MALKKVAVLSMAVLFLLVAVSTSVSAARADHVLDIFELLSAKNQEFSKSVVRVVRGKNVRGDNAEACCDTCICTRSIPPQCTCTDTFQSTDLCEGCDKCLCTFSMPPICRCLDMSDSCKPPCSSSATTITTNEAAN</sequence>
<dbReference type="PANTHER" id="PTHR33479:SF19">
    <property type="entry name" value="BOWMAN-BIRK TYPE PROTEINASE INHIBITOR C-II"/>
    <property type="match status" value="1"/>
</dbReference>
<evidence type="ECO:0000259" key="7">
    <source>
        <dbReference type="SMART" id="SM00269"/>
    </source>
</evidence>
<evidence type="ECO:0000256" key="2">
    <source>
        <dbReference type="ARBA" id="ARBA00022690"/>
    </source>
</evidence>
<dbReference type="EMBL" id="VOIH02000009">
    <property type="protein sequence ID" value="KAF3437157.1"/>
    <property type="molecule type" value="Genomic_DNA"/>
</dbReference>
<keyword evidence="3 5" id="KW-0722">Serine protease inhibitor</keyword>
<dbReference type="SUPFAM" id="SSF57247">
    <property type="entry name" value="Bowman-Birk inhibitor, BBI"/>
    <property type="match status" value="1"/>
</dbReference>
<evidence type="ECO:0000256" key="1">
    <source>
        <dbReference type="ARBA" id="ARBA00008506"/>
    </source>
</evidence>
<keyword evidence="6" id="KW-0732">Signal</keyword>
<dbReference type="Pfam" id="PF00228">
    <property type="entry name" value="Bowman-Birk_leg"/>
    <property type="match status" value="2"/>
</dbReference>
<dbReference type="PANTHER" id="PTHR33479">
    <property type="entry name" value="BOWMAN-BIRK TYPE BRAN TRYPSIN INHIBITOR"/>
    <property type="match status" value="1"/>
</dbReference>
<dbReference type="GO" id="GO:0005576">
    <property type="term" value="C:extracellular region"/>
    <property type="evidence" value="ECO:0007669"/>
    <property type="project" value="InterPro"/>
</dbReference>
<keyword evidence="9" id="KW-1185">Reference proteome</keyword>
<dbReference type="AlphaFoldDB" id="A0A8K0GPY7"/>
<dbReference type="InterPro" id="IPR000877">
    <property type="entry name" value="Prot_inh_BBI"/>
</dbReference>
<comment type="similarity">
    <text evidence="1 5">Belongs to the Bowman-Birk serine protease inhibitor family.</text>
</comment>
<dbReference type="SMART" id="SM00269">
    <property type="entry name" value="BowB"/>
    <property type="match status" value="1"/>
</dbReference>
<evidence type="ECO:0000256" key="4">
    <source>
        <dbReference type="ARBA" id="ARBA00023157"/>
    </source>
</evidence>
<feature type="domain" description="Bowman-Birk serine protease inhibitors family" evidence="7">
    <location>
        <begin position="67"/>
        <end position="122"/>
    </location>
</feature>
<dbReference type="InterPro" id="IPR035995">
    <property type="entry name" value="Bowman-Birk_prot_inh"/>
</dbReference>
<comment type="caution">
    <text evidence="8">The sequence shown here is derived from an EMBL/GenBank/DDBJ whole genome shotgun (WGS) entry which is preliminary data.</text>
</comment>
<reference evidence="8" key="1">
    <citation type="submission" date="2020-03" db="EMBL/GenBank/DDBJ databases">
        <title>A high-quality chromosome-level genome assembly of a woody plant with both climbing and erect habits, Rhamnella rubrinervis.</title>
        <authorList>
            <person name="Lu Z."/>
            <person name="Yang Y."/>
            <person name="Zhu X."/>
            <person name="Sun Y."/>
        </authorList>
    </citation>
    <scope>NUCLEOTIDE SEQUENCE</scope>
    <source>
        <strain evidence="8">BYM</strain>
        <tissue evidence="8">Leaf</tissue>
    </source>
</reference>
<protein>
    <recommendedName>
        <fullName evidence="7">Bowman-Birk serine protease inhibitors family domain-containing protein</fullName>
    </recommendedName>
</protein>
<dbReference type="OrthoDB" id="1928998at2759"/>
<keyword evidence="4" id="KW-1015">Disulfide bond</keyword>
<feature type="signal peptide" evidence="6">
    <location>
        <begin position="1"/>
        <end position="26"/>
    </location>
</feature>
<gene>
    <name evidence="8" type="ORF">FNV43_RR19910</name>
</gene>
<evidence type="ECO:0000256" key="3">
    <source>
        <dbReference type="ARBA" id="ARBA00022900"/>
    </source>
</evidence>